<evidence type="ECO:0000256" key="6">
    <source>
        <dbReference type="ARBA" id="ARBA00022692"/>
    </source>
</evidence>
<dbReference type="InterPro" id="IPR013014">
    <property type="entry name" value="PTS_EIIC_2"/>
</dbReference>
<evidence type="ECO:0000259" key="10">
    <source>
        <dbReference type="PROSITE" id="PS51104"/>
    </source>
</evidence>
<evidence type="ECO:0000256" key="2">
    <source>
        <dbReference type="ARBA" id="ARBA00022448"/>
    </source>
</evidence>
<feature type="transmembrane region" description="Helical" evidence="9">
    <location>
        <begin position="277"/>
        <end position="295"/>
    </location>
</feature>
<dbReference type="Proteomes" id="UP001252875">
    <property type="component" value="Unassembled WGS sequence"/>
</dbReference>
<protein>
    <submittedName>
        <fullName evidence="11">PTS fructose transporter subunit IIC</fullName>
    </submittedName>
</protein>
<accession>A0ABU3F5A7</accession>
<evidence type="ECO:0000256" key="5">
    <source>
        <dbReference type="ARBA" id="ARBA00022683"/>
    </source>
</evidence>
<feature type="domain" description="PTS EIIC type-2" evidence="10">
    <location>
        <begin position="7"/>
        <end position="349"/>
    </location>
</feature>
<dbReference type="InterPro" id="IPR003352">
    <property type="entry name" value="PTS_EIIC"/>
</dbReference>
<dbReference type="RefSeq" id="WP_088933449.1">
    <property type="nucleotide sequence ID" value="NZ_BJED01000006.1"/>
</dbReference>
<keyword evidence="8 9" id="KW-0472">Membrane</keyword>
<evidence type="ECO:0000313" key="12">
    <source>
        <dbReference type="Proteomes" id="UP001252875"/>
    </source>
</evidence>
<keyword evidence="7 9" id="KW-1133">Transmembrane helix</keyword>
<keyword evidence="6 9" id="KW-0812">Transmembrane</keyword>
<evidence type="ECO:0000256" key="7">
    <source>
        <dbReference type="ARBA" id="ARBA00022989"/>
    </source>
</evidence>
<feature type="transmembrane region" description="Helical" evidence="9">
    <location>
        <begin position="21"/>
        <end position="43"/>
    </location>
</feature>
<evidence type="ECO:0000256" key="9">
    <source>
        <dbReference type="SAM" id="Phobius"/>
    </source>
</evidence>
<sequence length="355" mass="36548">MEEKQSFFDHLLDGLNKMIPFVVAGGILMALGFAVSGAGAMSYPEEGLGTFGQVIYQIGNKHAMGLMFLIVGGFIAQSVGGSNALLAGMVGGSIASVNGSTFLGAVISGFFAGYLVKYMEKVAIPKSLETVYNILLLPVISTAVVGLVSYYVIGIPVAFIMNSLTSVLESMQGGNLILLCAILGAMMAVDLAGPILRVAYFFGVAAVVANPGVPQVVMAAVIVGGMIPPLGMALASTIQKKKFTQEEQEAGKAAWILGLSLISEGVIPFAIRDPKRVIPACAIGSAVAGAVIAYFNTGTTVVHGGIFILPIPGAVQNPLGYVLAVVIGTVVAAGLALLLKRDVPTEAIEKITEEA</sequence>
<comment type="subcellular location">
    <subcellularLocation>
        <location evidence="1">Cell inner membrane</location>
        <topology evidence="1">Multi-pass membrane protein</topology>
    </subcellularLocation>
</comment>
<evidence type="ECO:0000256" key="1">
    <source>
        <dbReference type="ARBA" id="ARBA00004429"/>
    </source>
</evidence>
<keyword evidence="12" id="KW-1185">Reference proteome</keyword>
<dbReference type="NCBIfam" id="TIGR01427">
    <property type="entry name" value="PTS_IIC_fructo"/>
    <property type="match status" value="1"/>
</dbReference>
<organism evidence="11 12">
    <name type="scientific">Enterococcus hulanensis</name>
    <dbReference type="NCBI Taxonomy" id="2559929"/>
    <lineage>
        <taxon>Bacteria</taxon>
        <taxon>Bacillati</taxon>
        <taxon>Bacillota</taxon>
        <taxon>Bacilli</taxon>
        <taxon>Lactobacillales</taxon>
        <taxon>Enterococcaceae</taxon>
        <taxon>Enterococcus</taxon>
    </lineage>
</organism>
<keyword evidence="4" id="KW-0762">Sugar transport</keyword>
<comment type="caution">
    <text evidence="11">The sequence shown here is derived from an EMBL/GenBank/DDBJ whole genome shotgun (WGS) entry which is preliminary data.</text>
</comment>
<evidence type="ECO:0000313" key="11">
    <source>
        <dbReference type="EMBL" id="MDT2602321.1"/>
    </source>
</evidence>
<keyword evidence="3" id="KW-1003">Cell membrane</keyword>
<dbReference type="InterPro" id="IPR050864">
    <property type="entry name" value="Bacterial_PTS_Sugar_Transport"/>
</dbReference>
<gene>
    <name evidence="11" type="ORF">P7D85_21385</name>
</gene>
<evidence type="ECO:0000256" key="8">
    <source>
        <dbReference type="ARBA" id="ARBA00023136"/>
    </source>
</evidence>
<dbReference type="PANTHER" id="PTHR30505:SF0">
    <property type="entry name" value="FRUCTOSE-LIKE PTS SYSTEM EIIBC COMPONENT-RELATED"/>
    <property type="match status" value="1"/>
</dbReference>
<keyword evidence="2" id="KW-0813">Transport</keyword>
<reference evidence="11 12" key="1">
    <citation type="submission" date="2023-03" db="EMBL/GenBank/DDBJ databases">
        <authorList>
            <person name="Shen W."/>
            <person name="Cai J."/>
        </authorList>
    </citation>
    <scope>NUCLEOTIDE SEQUENCE [LARGE SCALE GENOMIC DNA]</scope>
    <source>
        <strain evidence="11 12">D6-4</strain>
    </source>
</reference>
<dbReference type="EMBL" id="JARPYI010000018">
    <property type="protein sequence ID" value="MDT2602321.1"/>
    <property type="molecule type" value="Genomic_DNA"/>
</dbReference>
<proteinExistence type="predicted"/>
<feature type="transmembrane region" description="Helical" evidence="9">
    <location>
        <begin position="97"/>
        <end position="116"/>
    </location>
</feature>
<dbReference type="PROSITE" id="PS51104">
    <property type="entry name" value="PTS_EIIC_TYPE_2"/>
    <property type="match status" value="1"/>
</dbReference>
<dbReference type="Pfam" id="PF02378">
    <property type="entry name" value="PTS_EIIC"/>
    <property type="match status" value="1"/>
</dbReference>
<feature type="transmembrane region" description="Helical" evidence="9">
    <location>
        <begin position="176"/>
        <end position="196"/>
    </location>
</feature>
<feature type="transmembrane region" description="Helical" evidence="9">
    <location>
        <begin position="216"/>
        <end position="235"/>
    </location>
</feature>
<evidence type="ECO:0000256" key="3">
    <source>
        <dbReference type="ARBA" id="ARBA00022475"/>
    </source>
</evidence>
<dbReference type="InterPro" id="IPR006327">
    <property type="entry name" value="PTS_IIC_fruc"/>
</dbReference>
<feature type="transmembrane region" description="Helical" evidence="9">
    <location>
        <begin position="136"/>
        <end position="164"/>
    </location>
</feature>
<feature type="transmembrane region" description="Helical" evidence="9">
    <location>
        <begin position="63"/>
        <end position="85"/>
    </location>
</feature>
<dbReference type="PANTHER" id="PTHR30505">
    <property type="entry name" value="FRUCTOSE-LIKE PERMEASE"/>
    <property type="match status" value="1"/>
</dbReference>
<name>A0ABU3F5A7_9ENTE</name>
<feature type="transmembrane region" description="Helical" evidence="9">
    <location>
        <begin position="319"/>
        <end position="339"/>
    </location>
</feature>
<evidence type="ECO:0000256" key="4">
    <source>
        <dbReference type="ARBA" id="ARBA00022597"/>
    </source>
</evidence>
<keyword evidence="5" id="KW-0598">Phosphotransferase system</keyword>